<proteinExistence type="predicted"/>
<evidence type="ECO:0000313" key="2">
    <source>
        <dbReference type="Proteomes" id="UP000075230"/>
    </source>
</evidence>
<reference evidence="2" key="2">
    <citation type="submission" date="2016-02" db="EMBL/GenBank/DDBJ databases">
        <title>Genome sequencing of Aspergillus luchuensis NBRC 4314.</title>
        <authorList>
            <person name="Yamada O."/>
        </authorList>
    </citation>
    <scope>NUCLEOTIDE SEQUENCE [LARGE SCALE GENOMIC DNA]</scope>
    <source>
        <strain evidence="2">RIB 2604</strain>
    </source>
</reference>
<reference evidence="1 2" key="1">
    <citation type="journal article" date="2016" name="DNA Res.">
        <title>Genome sequence of Aspergillus luchuensis NBRC 4314.</title>
        <authorList>
            <person name="Yamada O."/>
            <person name="Machida M."/>
            <person name="Hosoyama A."/>
            <person name="Goto M."/>
            <person name="Takahashi T."/>
            <person name="Futagami T."/>
            <person name="Yamagata Y."/>
            <person name="Takeuchi M."/>
            <person name="Kobayashi T."/>
            <person name="Koike H."/>
            <person name="Abe K."/>
            <person name="Asai K."/>
            <person name="Arita M."/>
            <person name="Fujita N."/>
            <person name="Fukuda K."/>
            <person name="Higa K."/>
            <person name="Horikawa H."/>
            <person name="Ishikawa T."/>
            <person name="Jinno K."/>
            <person name="Kato Y."/>
            <person name="Kirimura K."/>
            <person name="Mizutani O."/>
            <person name="Nakasone K."/>
            <person name="Sano M."/>
            <person name="Shiraishi Y."/>
            <person name="Tsukahara M."/>
            <person name="Gomi K."/>
        </authorList>
    </citation>
    <scope>NUCLEOTIDE SEQUENCE [LARGE SCALE GENOMIC DNA]</scope>
    <source>
        <strain evidence="1 2">RIB 2604</strain>
    </source>
</reference>
<gene>
    <name evidence="1" type="ORF">RIB2604_00100540</name>
</gene>
<sequence length="114" mass="12373">MDTFDKASAGRFSQCCRGSTLQIASNKYAPVISEPADWVAFQRSLLGWPPSLDIPSHIFTYATLATPCILPHSELGRGDYSVPEAVINHDGSIRQFVPCFTITASGMASYGEET</sequence>
<name>A0A146EX49_ASPKA</name>
<evidence type="ECO:0000313" key="1">
    <source>
        <dbReference type="EMBL" id="GAT18560.1"/>
    </source>
</evidence>
<dbReference type="EMBL" id="BCWF01000001">
    <property type="protein sequence ID" value="GAT18560.1"/>
    <property type="molecule type" value="Genomic_DNA"/>
</dbReference>
<accession>A0A146EX49</accession>
<comment type="caution">
    <text evidence="1">The sequence shown here is derived from an EMBL/GenBank/DDBJ whole genome shotgun (WGS) entry which is preliminary data.</text>
</comment>
<dbReference type="Proteomes" id="UP000075230">
    <property type="component" value="Unassembled WGS sequence"/>
</dbReference>
<organism evidence="1 2">
    <name type="scientific">Aspergillus kawachii</name>
    <name type="common">White koji mold</name>
    <name type="synonym">Aspergillus awamori var. kawachi</name>
    <dbReference type="NCBI Taxonomy" id="1069201"/>
    <lineage>
        <taxon>Eukaryota</taxon>
        <taxon>Fungi</taxon>
        <taxon>Dikarya</taxon>
        <taxon>Ascomycota</taxon>
        <taxon>Pezizomycotina</taxon>
        <taxon>Eurotiomycetes</taxon>
        <taxon>Eurotiomycetidae</taxon>
        <taxon>Eurotiales</taxon>
        <taxon>Aspergillaceae</taxon>
        <taxon>Aspergillus</taxon>
        <taxon>Aspergillus subgen. Circumdati</taxon>
    </lineage>
</organism>
<dbReference type="AlphaFoldDB" id="A0A146EX49"/>
<protein>
    <submittedName>
        <fullName evidence="1">Mitochondrial inner membrane nuclease Nuc1</fullName>
    </submittedName>
</protein>